<organism evidence="1">
    <name type="scientific">marine sediment metagenome</name>
    <dbReference type="NCBI Taxonomy" id="412755"/>
    <lineage>
        <taxon>unclassified sequences</taxon>
        <taxon>metagenomes</taxon>
        <taxon>ecological metagenomes</taxon>
    </lineage>
</organism>
<reference evidence="1" key="1">
    <citation type="journal article" date="2014" name="Front. Microbiol.">
        <title>High frequency of phylogenetically diverse reductive dehalogenase-homologous genes in deep subseafloor sedimentary metagenomes.</title>
        <authorList>
            <person name="Kawai M."/>
            <person name="Futagami T."/>
            <person name="Toyoda A."/>
            <person name="Takaki Y."/>
            <person name="Nishi S."/>
            <person name="Hori S."/>
            <person name="Arai W."/>
            <person name="Tsubouchi T."/>
            <person name="Morono Y."/>
            <person name="Uchiyama I."/>
            <person name="Ito T."/>
            <person name="Fujiyama A."/>
            <person name="Inagaki F."/>
            <person name="Takami H."/>
        </authorList>
    </citation>
    <scope>NUCLEOTIDE SEQUENCE</scope>
    <source>
        <strain evidence="1">Expedition CK06-06</strain>
    </source>
</reference>
<accession>X1BBT7</accession>
<name>X1BBT7_9ZZZZ</name>
<dbReference type="EMBL" id="BART01013580">
    <property type="protein sequence ID" value="GAG78702.1"/>
    <property type="molecule type" value="Genomic_DNA"/>
</dbReference>
<sequence length="50" mass="5694">MRKRTILILIVLTISIYALNINVQSAVEENDYRPNSLELTPHDPIEIASD</sequence>
<feature type="non-terminal residue" evidence="1">
    <location>
        <position position="50"/>
    </location>
</feature>
<gene>
    <name evidence="1" type="ORF">S01H4_27674</name>
</gene>
<dbReference type="AlphaFoldDB" id="X1BBT7"/>
<proteinExistence type="predicted"/>
<comment type="caution">
    <text evidence="1">The sequence shown here is derived from an EMBL/GenBank/DDBJ whole genome shotgun (WGS) entry which is preliminary data.</text>
</comment>
<evidence type="ECO:0000313" key="1">
    <source>
        <dbReference type="EMBL" id="GAG78702.1"/>
    </source>
</evidence>
<protein>
    <submittedName>
        <fullName evidence="1">Uncharacterized protein</fullName>
    </submittedName>
</protein>